<reference evidence="3 4" key="1">
    <citation type="submission" date="2020-04" db="EMBL/GenBank/DDBJ databases">
        <authorList>
            <person name="Wallbank WR R."/>
            <person name="Pardo Diaz C."/>
            <person name="Kozak K."/>
            <person name="Martin S."/>
            <person name="Jiggins C."/>
            <person name="Moest M."/>
            <person name="Warren A I."/>
            <person name="Byers J.R.P. K."/>
            <person name="Montejo-Kovacevich G."/>
            <person name="Yen C E."/>
        </authorList>
    </citation>
    <scope>NUCLEOTIDE SEQUENCE [LARGE SCALE GENOMIC DNA]</scope>
</reference>
<evidence type="ECO:0000313" key="4">
    <source>
        <dbReference type="Proteomes" id="UP000494256"/>
    </source>
</evidence>
<sequence length="111" mass="12766">MEITSLDTDLATHVSQGTEDATKWNECLSPAVFYLMHYYFFENSSRFSVNVDPTSKEGKIFSQICKFGHLFQAWKTIQIGSGLLANNGINYTRLEWVDEHSASMNTMTREW</sequence>
<evidence type="ECO:0000313" key="1">
    <source>
        <dbReference type="EMBL" id="CAB3222416.1"/>
    </source>
</evidence>
<dbReference type="EMBL" id="CADEBD010000289">
    <property type="protein sequence ID" value="CAB3232281.1"/>
    <property type="molecule type" value="Genomic_DNA"/>
</dbReference>
<keyword evidence="3" id="KW-1185">Reference proteome</keyword>
<dbReference type="Proteomes" id="UP000494256">
    <property type="component" value="Unassembled WGS sequence"/>
</dbReference>
<name>A0A8S0YT37_ARCPL</name>
<evidence type="ECO:0000313" key="2">
    <source>
        <dbReference type="EMBL" id="CAB3232281.1"/>
    </source>
</evidence>
<gene>
    <name evidence="1" type="ORF">APLA_LOCUS1040</name>
    <name evidence="2" type="ORF">APLA_LOCUS5612</name>
</gene>
<protein>
    <submittedName>
        <fullName evidence="1">Uncharacterized protein</fullName>
    </submittedName>
</protein>
<dbReference type="OrthoDB" id="7477261at2759"/>
<comment type="caution">
    <text evidence="1">The sequence shown here is derived from an EMBL/GenBank/DDBJ whole genome shotgun (WGS) entry which is preliminary data.</text>
</comment>
<evidence type="ECO:0000313" key="3">
    <source>
        <dbReference type="Proteomes" id="UP000494106"/>
    </source>
</evidence>
<dbReference type="EMBL" id="CADEBC010000088">
    <property type="protein sequence ID" value="CAB3222416.1"/>
    <property type="molecule type" value="Genomic_DNA"/>
</dbReference>
<accession>A0A8S0YT37</accession>
<dbReference type="Proteomes" id="UP000494106">
    <property type="component" value="Unassembled WGS sequence"/>
</dbReference>
<dbReference type="AlphaFoldDB" id="A0A8S0YT37"/>
<proteinExistence type="predicted"/>
<organism evidence="1 3">
    <name type="scientific">Arctia plantaginis</name>
    <name type="common">Wood tiger moth</name>
    <name type="synonym">Phalaena plantaginis</name>
    <dbReference type="NCBI Taxonomy" id="874455"/>
    <lineage>
        <taxon>Eukaryota</taxon>
        <taxon>Metazoa</taxon>
        <taxon>Ecdysozoa</taxon>
        <taxon>Arthropoda</taxon>
        <taxon>Hexapoda</taxon>
        <taxon>Insecta</taxon>
        <taxon>Pterygota</taxon>
        <taxon>Neoptera</taxon>
        <taxon>Endopterygota</taxon>
        <taxon>Lepidoptera</taxon>
        <taxon>Glossata</taxon>
        <taxon>Ditrysia</taxon>
        <taxon>Noctuoidea</taxon>
        <taxon>Erebidae</taxon>
        <taxon>Arctiinae</taxon>
        <taxon>Arctia</taxon>
    </lineage>
</organism>